<dbReference type="OrthoDB" id="9810148at2"/>
<dbReference type="InterPro" id="IPR050238">
    <property type="entry name" value="DNA_Rep/Repair_Clamp_Loader"/>
</dbReference>
<accession>A0A420W7S6</accession>
<dbReference type="Pfam" id="PF13177">
    <property type="entry name" value="DNA_pol3_delta2"/>
    <property type="match status" value="1"/>
</dbReference>
<dbReference type="AlphaFoldDB" id="A0A420W7S6"/>
<sequence>MLFNSVVGHSKQLGIIRSLVESKLYPATSLLCGPEGVGKRLIGRELLNYLTGSKLSVRELGVEKPPTIEEIRELSEWLFTKPTEGKGKGALIDNAELMRGEAANALLKTLEEPPNYAYIILISRNEQGVFPTIRSRCRVFRFGRLTDANVEFILKKLGVNYDKRVIKVSRGSPGTAIRLSEKTEILELLSGFVNLMKSRNKLKEITAFSSKFSNLSRDDTLLFLDSLEALLSQKETILKWADKLESARNFLRFYGKPQSVIEWLLIEKLTSL</sequence>
<dbReference type="RefSeq" id="WP_121169628.1">
    <property type="nucleotide sequence ID" value="NZ_RBIE01000001.1"/>
</dbReference>
<comment type="caution">
    <text evidence="1">The sequence shown here is derived from an EMBL/GenBank/DDBJ whole genome shotgun (WGS) entry which is preliminary data.</text>
</comment>
<dbReference type="InterPro" id="IPR027417">
    <property type="entry name" value="P-loop_NTPase"/>
</dbReference>
<evidence type="ECO:0000313" key="2">
    <source>
        <dbReference type="Proteomes" id="UP000280881"/>
    </source>
</evidence>
<dbReference type="SUPFAM" id="SSF52540">
    <property type="entry name" value="P-loop containing nucleoside triphosphate hydrolases"/>
    <property type="match status" value="1"/>
</dbReference>
<dbReference type="EMBL" id="RBIE01000001">
    <property type="protein sequence ID" value="RKQ63380.1"/>
    <property type="molecule type" value="Genomic_DNA"/>
</dbReference>
<reference evidence="1 2" key="1">
    <citation type="submission" date="2018-10" db="EMBL/GenBank/DDBJ databases">
        <title>Genomic Encyclopedia of Type Strains, Phase IV (KMG-IV): sequencing the most valuable type-strain genomes for metagenomic binning, comparative biology and taxonomic classification.</title>
        <authorList>
            <person name="Goeker M."/>
        </authorList>
    </citation>
    <scope>NUCLEOTIDE SEQUENCE [LARGE SCALE GENOMIC DNA]</scope>
    <source>
        <strain evidence="1 2">DSM 15521</strain>
    </source>
</reference>
<dbReference type="PANTHER" id="PTHR11669">
    <property type="entry name" value="REPLICATION FACTOR C / DNA POLYMERASE III GAMMA-TAU SUBUNIT"/>
    <property type="match status" value="1"/>
</dbReference>
<gene>
    <name evidence="1" type="ORF">C7457_0251</name>
</gene>
<evidence type="ECO:0000313" key="1">
    <source>
        <dbReference type="EMBL" id="RKQ63380.1"/>
    </source>
</evidence>
<keyword evidence="2" id="KW-1185">Reference proteome</keyword>
<dbReference type="Gene3D" id="3.40.50.300">
    <property type="entry name" value="P-loop containing nucleotide triphosphate hydrolases"/>
    <property type="match status" value="2"/>
</dbReference>
<proteinExistence type="predicted"/>
<name>A0A420W7S6_9BACT</name>
<dbReference type="GO" id="GO:0006261">
    <property type="term" value="P:DNA-templated DNA replication"/>
    <property type="evidence" value="ECO:0007669"/>
    <property type="project" value="TreeGrafter"/>
</dbReference>
<protein>
    <submittedName>
        <fullName evidence="1">DNA polymerase-3 subunit delta</fullName>
    </submittedName>
</protein>
<dbReference type="Proteomes" id="UP000280881">
    <property type="component" value="Unassembled WGS sequence"/>
</dbReference>
<dbReference type="PANTHER" id="PTHR11669:SF8">
    <property type="entry name" value="DNA POLYMERASE III SUBUNIT DELTA"/>
    <property type="match status" value="1"/>
</dbReference>
<organism evidence="1 2">
    <name type="scientific">Thermovibrio guaymasensis</name>
    <dbReference type="NCBI Taxonomy" id="240167"/>
    <lineage>
        <taxon>Bacteria</taxon>
        <taxon>Pseudomonadati</taxon>
        <taxon>Aquificota</taxon>
        <taxon>Aquificia</taxon>
        <taxon>Desulfurobacteriales</taxon>
        <taxon>Desulfurobacteriaceae</taxon>
        <taxon>Thermovibrio</taxon>
    </lineage>
</organism>